<organism evidence="4 5">
    <name type="scientific">Lentinula edodes</name>
    <name type="common">Shiitake mushroom</name>
    <name type="synonym">Lentinus edodes</name>
    <dbReference type="NCBI Taxonomy" id="5353"/>
    <lineage>
        <taxon>Eukaryota</taxon>
        <taxon>Fungi</taxon>
        <taxon>Dikarya</taxon>
        <taxon>Basidiomycota</taxon>
        <taxon>Agaricomycotina</taxon>
        <taxon>Agaricomycetes</taxon>
        <taxon>Agaricomycetidae</taxon>
        <taxon>Agaricales</taxon>
        <taxon>Marasmiineae</taxon>
        <taxon>Omphalotaceae</taxon>
        <taxon>Lentinula</taxon>
    </lineage>
</organism>
<keyword evidence="2" id="KW-0812">Transmembrane</keyword>
<evidence type="ECO:0000256" key="1">
    <source>
        <dbReference type="SAM" id="MobiDB-lite"/>
    </source>
</evidence>
<evidence type="ECO:0000313" key="4">
    <source>
        <dbReference type="EMBL" id="GAW04492.1"/>
    </source>
</evidence>
<feature type="transmembrane region" description="Helical" evidence="2">
    <location>
        <begin position="12"/>
        <end position="29"/>
    </location>
</feature>
<keyword evidence="5" id="KW-1185">Reference proteome</keyword>
<reference evidence="4 5" key="2">
    <citation type="submission" date="2017-02" db="EMBL/GenBank/DDBJ databases">
        <title>A genome survey and senescence transcriptome analysis in Lentinula edodes.</title>
        <authorList>
            <person name="Sakamoto Y."/>
            <person name="Nakade K."/>
            <person name="Sato S."/>
            <person name="Yoshida Y."/>
            <person name="Miyazaki K."/>
            <person name="Natsume S."/>
            <person name="Konno N."/>
        </authorList>
    </citation>
    <scope>NUCLEOTIDE SEQUENCE [LARGE SCALE GENOMIC DNA]</scope>
    <source>
        <strain evidence="4 5">NBRC 111202</strain>
    </source>
</reference>
<keyword evidence="2" id="KW-0472">Membrane</keyword>
<dbReference type="InterPro" id="IPR045340">
    <property type="entry name" value="DUF6533"/>
</dbReference>
<dbReference type="Pfam" id="PF20151">
    <property type="entry name" value="DUF6533"/>
    <property type="match status" value="1"/>
</dbReference>
<feature type="transmembrane region" description="Helical" evidence="2">
    <location>
        <begin position="148"/>
        <end position="169"/>
    </location>
</feature>
<protein>
    <recommendedName>
        <fullName evidence="3">DUF6533 domain-containing protein</fullName>
    </recommendedName>
</protein>
<proteinExistence type="predicted"/>
<reference evidence="4 5" key="1">
    <citation type="submission" date="2016-08" db="EMBL/GenBank/DDBJ databases">
        <authorList>
            <consortium name="Lentinula edodes genome sequencing consortium"/>
            <person name="Sakamoto Y."/>
            <person name="Nakade K."/>
            <person name="Sato S."/>
            <person name="Yoshida Y."/>
            <person name="Miyazaki K."/>
            <person name="Natsume S."/>
            <person name="Konno N."/>
        </authorList>
    </citation>
    <scope>NUCLEOTIDE SEQUENCE [LARGE SCALE GENOMIC DNA]</scope>
    <source>
        <strain evidence="4 5">NBRC 111202</strain>
    </source>
</reference>
<evidence type="ECO:0000256" key="2">
    <source>
        <dbReference type="SAM" id="Phobius"/>
    </source>
</evidence>
<dbReference type="Proteomes" id="UP000188533">
    <property type="component" value="Unassembled WGS sequence"/>
</dbReference>
<name>A0A1Q3EBB8_LENED</name>
<feature type="domain" description="DUF6533" evidence="3">
    <location>
        <begin position="19"/>
        <end position="60"/>
    </location>
</feature>
<feature type="transmembrane region" description="Helical" evidence="2">
    <location>
        <begin position="108"/>
        <end position="127"/>
    </location>
</feature>
<feature type="transmembrane region" description="Helical" evidence="2">
    <location>
        <begin position="49"/>
        <end position="70"/>
    </location>
</feature>
<feature type="region of interest" description="Disordered" evidence="1">
    <location>
        <begin position="276"/>
        <end position="303"/>
    </location>
</feature>
<sequence>MSTASELEYIQFGDILFSSALALLYYDHLLTLDAEIKLIWKRSRNSSRYLFLFNRYLAFFGNIAAAYPVYSSSLTLSVRIWNFTGILILRVNRYKHYFTVNGGGPKMAIGWEGILLLDTILFALTLWKGYHHRLPIGTNRLGVSLFAVVVRDGSIYFFIVASLNLANIISFYTPGRLQGNFSNFVGCISVTLMSRMMLDLHEAAEMGIYTTNAHALTQDIWVDREIQGVLSVLKITTLSSDTVAQSHSHFPPITLILCRSSRRVCLKVQVLPRRRRRADKHATPGQVASSGAESTEDEGLKKDRGDEADRKILTYRWYLIKIGGRRFHMTTDRNLARVPLNALRTLLRYRGPSVNWKSQSNRNWESETLSNKLQ</sequence>
<accession>A0A1Q3EBB8</accession>
<comment type="caution">
    <text evidence="4">The sequence shown here is derived from an EMBL/GenBank/DDBJ whole genome shotgun (WGS) entry which is preliminary data.</text>
</comment>
<evidence type="ECO:0000259" key="3">
    <source>
        <dbReference type="Pfam" id="PF20151"/>
    </source>
</evidence>
<gene>
    <name evidence="4" type="ORF">LENED_006287</name>
</gene>
<keyword evidence="2" id="KW-1133">Transmembrane helix</keyword>
<dbReference type="EMBL" id="BDGU01000195">
    <property type="protein sequence ID" value="GAW04492.1"/>
    <property type="molecule type" value="Genomic_DNA"/>
</dbReference>
<evidence type="ECO:0000313" key="5">
    <source>
        <dbReference type="Proteomes" id="UP000188533"/>
    </source>
</evidence>
<dbReference type="AlphaFoldDB" id="A0A1Q3EBB8"/>